<dbReference type="GO" id="GO:0005829">
    <property type="term" value="C:cytosol"/>
    <property type="evidence" value="ECO:0007669"/>
    <property type="project" value="TreeGrafter"/>
</dbReference>
<evidence type="ECO:0000313" key="10">
    <source>
        <dbReference type="EMBL" id="QKN24689.1"/>
    </source>
</evidence>
<sequence length="372" mass="40943">MKTSEEDIGIVESLEMLEKERGIPKDYMVEQICKAITTACKNSYDNDNVSVYLNKDKNEFEVFLRKEVVDDVLDPNNEIMLEKARRIDPTCVEGDQVSVQLHTKEFGRIAAHQARGVIRQGIRAGERGLMLKEFQAKHQELVDAIVERVDPRSGAATVRIGKSEALLPRSEMVENETFRDGDHIKVYVVDVRDTEKGPHAIISRTHPDLVKRLFETEVPEIYDGTVEIKAVSREAGSRTKLAVLSHDPAVDAVGACIGARGGRVGVIVDELGGEKIDIVEYSDDPQQFIANALSPANVLSVELAEDGSHACRVTVPDSQLSLAIGNKGQNARLAAKLTGWKIDIKPESGFYGDGETEGSAQQPEKEIAEPEE</sequence>
<dbReference type="InterPro" id="IPR009019">
    <property type="entry name" value="KH_sf_prok-type"/>
</dbReference>
<comment type="function">
    <text evidence="7">Participates in both transcription termination and antitermination.</text>
</comment>
<dbReference type="Pfam" id="PF13184">
    <property type="entry name" value="KH_NusA_1st"/>
    <property type="match status" value="1"/>
</dbReference>
<name>A0A859DT69_9FIRM</name>
<dbReference type="InterPro" id="IPR015946">
    <property type="entry name" value="KH_dom-like_a/b"/>
</dbReference>
<feature type="compositionally biased region" description="Basic and acidic residues" evidence="8">
    <location>
        <begin position="363"/>
        <end position="372"/>
    </location>
</feature>
<dbReference type="Pfam" id="PF26594">
    <property type="entry name" value="KH_NusA_2nd"/>
    <property type="match status" value="1"/>
</dbReference>
<evidence type="ECO:0000313" key="13">
    <source>
        <dbReference type="Proteomes" id="UP000509623"/>
    </source>
</evidence>
<dbReference type="PROSITE" id="PS50084">
    <property type="entry name" value="KH_TYPE_1"/>
    <property type="match status" value="1"/>
</dbReference>
<dbReference type="InterPro" id="IPR036555">
    <property type="entry name" value="NusA_N_sf"/>
</dbReference>
<dbReference type="RefSeq" id="WP_086036752.1">
    <property type="nucleotide sequence ID" value="NZ_CP046051.1"/>
</dbReference>
<dbReference type="InterPro" id="IPR030842">
    <property type="entry name" value="TF_NusA_bacterial"/>
</dbReference>
<dbReference type="Gene3D" id="2.40.50.140">
    <property type="entry name" value="Nucleic acid-binding proteins"/>
    <property type="match status" value="1"/>
</dbReference>
<dbReference type="CDD" id="cd02134">
    <property type="entry name" value="KH-II_NusA_rpt1"/>
    <property type="match status" value="1"/>
</dbReference>
<reference evidence="11" key="3">
    <citation type="journal article" date="2022" name="Int. J. Syst. Evol. Microbiol.">
        <title>Caproicibacterium lactatifermentans sp. nov., isolated from pit clay used for the production of Chinese strong aroma-type liquor.</title>
        <authorList>
            <person name="Wang H."/>
            <person name="Gu Y."/>
            <person name="Zhao D."/>
            <person name="Qiao Z."/>
            <person name="Zheng J."/>
            <person name="Gao J."/>
            <person name="Ren C."/>
            <person name="Xu Y."/>
        </authorList>
    </citation>
    <scope>NUCLEOTIDE SEQUENCE</scope>
    <source>
        <strain evidence="11">JNU-WLY1368</strain>
    </source>
</reference>
<dbReference type="SUPFAM" id="SSF54814">
    <property type="entry name" value="Prokaryotic type KH domain (KH-domain type II)"/>
    <property type="match status" value="2"/>
</dbReference>
<dbReference type="CDD" id="cd04455">
    <property type="entry name" value="S1_NusA"/>
    <property type="match status" value="1"/>
</dbReference>
<dbReference type="Proteomes" id="UP000501316">
    <property type="component" value="Chromosome"/>
</dbReference>
<keyword evidence="2 7" id="KW-0963">Cytoplasm</keyword>
<evidence type="ECO:0000256" key="1">
    <source>
        <dbReference type="ARBA" id="ARBA00022472"/>
    </source>
</evidence>
<evidence type="ECO:0000256" key="5">
    <source>
        <dbReference type="ARBA" id="ARBA00023015"/>
    </source>
</evidence>
<dbReference type="NCBIfam" id="TIGR01953">
    <property type="entry name" value="NusA"/>
    <property type="match status" value="1"/>
</dbReference>
<keyword evidence="4 7" id="KW-0694">RNA-binding</keyword>
<dbReference type="Proteomes" id="UP000509623">
    <property type="component" value="Chromosome"/>
</dbReference>
<dbReference type="GO" id="GO:0003700">
    <property type="term" value="F:DNA-binding transcription factor activity"/>
    <property type="evidence" value="ECO:0007669"/>
    <property type="project" value="InterPro"/>
</dbReference>
<comment type="subunit">
    <text evidence="7">Monomer. Binds directly to the core enzyme of the DNA-dependent RNA polymerase and to nascent RNA.</text>
</comment>
<comment type="subcellular location">
    <subcellularLocation>
        <location evidence="7">Cytoplasm</location>
    </subcellularLocation>
</comment>
<dbReference type="EMBL" id="CP046161">
    <property type="protein sequence ID" value="QKO30188.1"/>
    <property type="molecule type" value="Genomic_DNA"/>
</dbReference>
<organism evidence="10 12">
    <name type="scientific">Caproicibacterium lactatifermentans</name>
    <dbReference type="NCBI Taxonomy" id="2666138"/>
    <lineage>
        <taxon>Bacteria</taxon>
        <taxon>Bacillati</taxon>
        <taxon>Bacillota</taxon>
        <taxon>Clostridia</taxon>
        <taxon>Eubacteriales</taxon>
        <taxon>Oscillospiraceae</taxon>
        <taxon>Caproicibacterium</taxon>
    </lineage>
</organism>
<gene>
    <name evidence="7 10" type="primary">nusA</name>
    <name evidence="10" type="ORF">GJQ69_09500</name>
    <name evidence="11" type="ORF">GKP14_03655</name>
</gene>
<dbReference type="EMBL" id="CP046051">
    <property type="protein sequence ID" value="QKN24689.1"/>
    <property type="molecule type" value="Genomic_DNA"/>
</dbReference>
<dbReference type="PROSITE" id="PS50126">
    <property type="entry name" value="S1"/>
    <property type="match status" value="1"/>
</dbReference>
<proteinExistence type="inferred from homology"/>
<feature type="region of interest" description="Disordered" evidence="8">
    <location>
        <begin position="348"/>
        <end position="372"/>
    </location>
</feature>
<dbReference type="GO" id="GO:0006353">
    <property type="term" value="P:DNA-templated transcription termination"/>
    <property type="evidence" value="ECO:0007669"/>
    <property type="project" value="UniProtKB-UniRule"/>
</dbReference>
<dbReference type="KEGG" id="clf:GJQ69_09500"/>
<reference evidence="12 13" key="1">
    <citation type="submission" date="2019-11" db="EMBL/GenBank/DDBJ databases">
        <authorList>
            <person name="Ren C."/>
            <person name="Wang H."/>
            <person name="Xu Y."/>
        </authorList>
    </citation>
    <scope>NUCLEOTIDE SEQUENCE [LARGE SCALE GENOMIC DNA]</scope>
    <source>
        <strain evidence="13">JNU-WLY1368</strain>
        <strain evidence="10 12">LBM 19010</strain>
    </source>
</reference>
<evidence type="ECO:0000259" key="9">
    <source>
        <dbReference type="PROSITE" id="PS50126"/>
    </source>
</evidence>
<dbReference type="InterPro" id="IPR012340">
    <property type="entry name" value="NA-bd_OB-fold"/>
</dbReference>
<evidence type="ECO:0000256" key="6">
    <source>
        <dbReference type="ARBA" id="ARBA00023163"/>
    </source>
</evidence>
<keyword evidence="13" id="KW-1185">Reference proteome</keyword>
<dbReference type="InterPro" id="IPR003029">
    <property type="entry name" value="S1_domain"/>
</dbReference>
<dbReference type="SUPFAM" id="SSF69705">
    <property type="entry name" value="Transcription factor NusA, N-terminal domain"/>
    <property type="match status" value="1"/>
</dbReference>
<evidence type="ECO:0000313" key="12">
    <source>
        <dbReference type="Proteomes" id="UP000501316"/>
    </source>
</evidence>
<evidence type="ECO:0000256" key="8">
    <source>
        <dbReference type="SAM" id="MobiDB-lite"/>
    </source>
</evidence>
<keyword evidence="5 7" id="KW-0805">Transcription regulation</keyword>
<dbReference type="InterPro" id="IPR058582">
    <property type="entry name" value="KH_NusA_2nd"/>
</dbReference>
<feature type="domain" description="S1 motif" evidence="9">
    <location>
        <begin position="139"/>
        <end position="205"/>
    </location>
</feature>
<dbReference type="PANTHER" id="PTHR22648:SF0">
    <property type="entry name" value="TRANSCRIPTION TERMINATION_ANTITERMINATION PROTEIN NUSA"/>
    <property type="match status" value="1"/>
</dbReference>
<dbReference type="FunFam" id="3.30.300.20:FF:000005">
    <property type="entry name" value="Transcription termination/antitermination protein NusA"/>
    <property type="match status" value="1"/>
</dbReference>
<evidence type="ECO:0000256" key="2">
    <source>
        <dbReference type="ARBA" id="ARBA00022490"/>
    </source>
</evidence>
<dbReference type="GO" id="GO:0031564">
    <property type="term" value="P:transcription antitermination"/>
    <property type="evidence" value="ECO:0007669"/>
    <property type="project" value="UniProtKB-UniRule"/>
</dbReference>
<dbReference type="SUPFAM" id="SSF50249">
    <property type="entry name" value="Nucleic acid-binding proteins"/>
    <property type="match status" value="1"/>
</dbReference>
<dbReference type="InterPro" id="IPR013735">
    <property type="entry name" value="TF_NusA_N"/>
</dbReference>
<protein>
    <recommendedName>
        <fullName evidence="7">Transcription termination/antitermination protein NusA</fullName>
    </recommendedName>
</protein>
<dbReference type="GO" id="GO:0003723">
    <property type="term" value="F:RNA binding"/>
    <property type="evidence" value="ECO:0007669"/>
    <property type="project" value="UniProtKB-UniRule"/>
</dbReference>
<comment type="similarity">
    <text evidence="7">Belongs to the NusA family.</text>
</comment>
<reference evidence="11" key="2">
    <citation type="journal article" date="2021" name="Appl. Environ. Microbiol.">
        <title>Adaptability of a Caproate-Producing Bacterium Contributes to Its Dominance in an Anaerobic Fermentation System.</title>
        <authorList>
            <person name="Wang H."/>
            <person name="Gu Y."/>
            <person name="Zhou W."/>
            <person name="Zhao D."/>
            <person name="Qiao Z."/>
            <person name="Zheng J."/>
            <person name="Gao J."/>
            <person name="Chen X."/>
            <person name="Ren C."/>
            <person name="Xu Y."/>
        </authorList>
    </citation>
    <scope>NUCLEOTIDE SEQUENCE</scope>
    <source>
        <strain evidence="11">JNU-WLY1368</strain>
    </source>
</reference>
<dbReference type="InterPro" id="IPR010213">
    <property type="entry name" value="TF_NusA"/>
</dbReference>
<keyword evidence="6 7" id="KW-0804">Transcription</keyword>
<evidence type="ECO:0000256" key="4">
    <source>
        <dbReference type="ARBA" id="ARBA00022884"/>
    </source>
</evidence>
<dbReference type="Pfam" id="PF08529">
    <property type="entry name" value="NusA_N"/>
    <property type="match status" value="1"/>
</dbReference>
<dbReference type="Pfam" id="PF00575">
    <property type="entry name" value="S1"/>
    <property type="match status" value="1"/>
</dbReference>
<dbReference type="HAMAP" id="MF_00945_B">
    <property type="entry name" value="NusA_B"/>
    <property type="match status" value="1"/>
</dbReference>
<dbReference type="AlphaFoldDB" id="A0A859DT69"/>
<evidence type="ECO:0000256" key="3">
    <source>
        <dbReference type="ARBA" id="ARBA00022814"/>
    </source>
</evidence>
<dbReference type="Gene3D" id="3.30.1480.10">
    <property type="entry name" value="NusA, N-terminal domain"/>
    <property type="match status" value="1"/>
</dbReference>
<evidence type="ECO:0000313" key="11">
    <source>
        <dbReference type="EMBL" id="QKO30188.1"/>
    </source>
</evidence>
<dbReference type="PANTHER" id="PTHR22648">
    <property type="entry name" value="TRANSCRIPTION TERMINATION FACTOR NUSA"/>
    <property type="match status" value="1"/>
</dbReference>
<dbReference type="Gene3D" id="3.30.300.20">
    <property type="match status" value="2"/>
</dbReference>
<accession>A0A859DT69</accession>
<dbReference type="InterPro" id="IPR025249">
    <property type="entry name" value="TF_NusA_KH_1st"/>
</dbReference>
<keyword evidence="3 7" id="KW-0889">Transcription antitermination</keyword>
<evidence type="ECO:0000256" key="7">
    <source>
        <dbReference type="HAMAP-Rule" id="MF_00945"/>
    </source>
</evidence>
<dbReference type="CDD" id="cd22529">
    <property type="entry name" value="KH-II_NusA_rpt2"/>
    <property type="match status" value="1"/>
</dbReference>
<dbReference type="SMART" id="SM00316">
    <property type="entry name" value="S1"/>
    <property type="match status" value="1"/>
</dbReference>
<dbReference type="FunFam" id="3.30.300.20:FF:000002">
    <property type="entry name" value="Transcription termination/antitermination protein NusA"/>
    <property type="match status" value="1"/>
</dbReference>
<keyword evidence="1 7" id="KW-0806">Transcription termination</keyword>